<dbReference type="PANTHER" id="PTHR43775:SF51">
    <property type="entry name" value="INACTIVE PHENOLPHTHIOCEROL SYNTHESIS POLYKETIDE SYNTHASE TYPE I PKS1-RELATED"/>
    <property type="match status" value="1"/>
</dbReference>
<evidence type="ECO:0000256" key="1">
    <source>
        <dbReference type="ARBA" id="ARBA00022450"/>
    </source>
</evidence>
<dbReference type="InterPro" id="IPR016039">
    <property type="entry name" value="Thiolase-like"/>
</dbReference>
<dbReference type="GO" id="GO:0004312">
    <property type="term" value="F:fatty acid synthase activity"/>
    <property type="evidence" value="ECO:0007669"/>
    <property type="project" value="TreeGrafter"/>
</dbReference>
<dbReference type="InterPro" id="IPR001227">
    <property type="entry name" value="Ac_transferase_dom_sf"/>
</dbReference>
<dbReference type="SMART" id="SM00825">
    <property type="entry name" value="PKS_KS"/>
    <property type="match status" value="1"/>
</dbReference>
<name>A0A1H0MRF9_9SPHI</name>
<dbReference type="RefSeq" id="WP_143010630.1">
    <property type="nucleotide sequence ID" value="NZ_FNGY01000035.1"/>
</dbReference>
<gene>
    <name evidence="5" type="ORF">SAMN05421820_1352</name>
</gene>
<organism evidence="5 6">
    <name type="scientific">Pedobacter steynii</name>
    <dbReference type="NCBI Taxonomy" id="430522"/>
    <lineage>
        <taxon>Bacteria</taxon>
        <taxon>Pseudomonadati</taxon>
        <taxon>Bacteroidota</taxon>
        <taxon>Sphingobacteriia</taxon>
        <taxon>Sphingobacteriales</taxon>
        <taxon>Sphingobacteriaceae</taxon>
        <taxon>Pedobacter</taxon>
    </lineage>
</organism>
<evidence type="ECO:0000313" key="6">
    <source>
        <dbReference type="Proteomes" id="UP000183200"/>
    </source>
</evidence>
<dbReference type="Pfam" id="PF00109">
    <property type="entry name" value="ketoacyl-synt"/>
    <property type="match status" value="1"/>
</dbReference>
<sequence length="571" mass="62838">MKNNQPYNGLEIAVIGMACRLPGAKNWREYWKNLAGGIESIHRFSKKELEDLGLSEEEINQPNFINASAILENKNLFDASFFDYRPGEAQLMSPVHRVFHECVWEALEDAGYNPEQTRGLIGLYAGGAIDINWMVYTEFMNKVNPEVDEMSLSYINNKDYLSSLVSYKLNLKGPAISLNTACSTSLVALNSACKSLLLGETKMALAGGVSIKTSVQKGYLYQENMIHSSDGHCKAFDKDADGTISGEGVGVVVLKRLSDAINDNDQIYAIIKGSAINNDGRRKVGFTAPSVEGQVECILKAQKFAKVQPDSISYVEAHGTGTKLGDPIEVEALNIAFNRSPAKHCALGSVKSNIGHLDSAAGIAGLIKTVLSLKHQQIPASLHYQEANPSIDFEGGPFYVNTELADWKRTGDSPLRAGVSSFGVGGTNAHVILEEAPLVQQQEDELSRKYKILTISAKTETALLRYMTELSDFLIAGPEVSQADLCYTLQVGRKDFTYRKSLIYQDQEELVQLLNSGLARQSFVKSRERGRSVVFMFPGVGSQYVNMGKDLYAQEAVFRTEMDKGFSELKR</sequence>
<reference evidence="6" key="1">
    <citation type="submission" date="2016-10" db="EMBL/GenBank/DDBJ databases">
        <authorList>
            <person name="Varghese N."/>
            <person name="Submissions S."/>
        </authorList>
    </citation>
    <scope>NUCLEOTIDE SEQUENCE [LARGE SCALE GENOMIC DNA]</scope>
    <source>
        <strain evidence="6">DSM 19110</strain>
    </source>
</reference>
<dbReference type="InterPro" id="IPR014030">
    <property type="entry name" value="Ketoacyl_synth_N"/>
</dbReference>
<dbReference type="GO" id="GO:0006633">
    <property type="term" value="P:fatty acid biosynthetic process"/>
    <property type="evidence" value="ECO:0007669"/>
    <property type="project" value="InterPro"/>
</dbReference>
<dbReference type="Pfam" id="PF22621">
    <property type="entry name" value="CurL-like_PKS_C"/>
    <property type="match status" value="1"/>
</dbReference>
<dbReference type="SUPFAM" id="SSF53901">
    <property type="entry name" value="Thiolase-like"/>
    <property type="match status" value="1"/>
</dbReference>
<dbReference type="Proteomes" id="UP000183200">
    <property type="component" value="Unassembled WGS sequence"/>
</dbReference>
<dbReference type="OrthoDB" id="9778690at2"/>
<keyword evidence="6" id="KW-1185">Reference proteome</keyword>
<keyword evidence="3" id="KW-0808">Transferase</keyword>
<dbReference type="CDD" id="cd00833">
    <property type="entry name" value="PKS"/>
    <property type="match status" value="1"/>
</dbReference>
<dbReference type="InterPro" id="IPR018201">
    <property type="entry name" value="Ketoacyl_synth_AS"/>
</dbReference>
<dbReference type="InterPro" id="IPR020841">
    <property type="entry name" value="PKS_Beta-ketoAc_synthase_dom"/>
</dbReference>
<keyword evidence="1" id="KW-0596">Phosphopantetheine</keyword>
<keyword evidence="2" id="KW-0597">Phosphoprotein</keyword>
<evidence type="ECO:0000313" key="5">
    <source>
        <dbReference type="EMBL" id="SDO83023.1"/>
    </source>
</evidence>
<dbReference type="InterPro" id="IPR016035">
    <property type="entry name" value="Acyl_Trfase/lysoPLipase"/>
</dbReference>
<evidence type="ECO:0000259" key="4">
    <source>
        <dbReference type="PROSITE" id="PS52004"/>
    </source>
</evidence>
<feature type="domain" description="Ketosynthase family 3 (KS3)" evidence="4">
    <location>
        <begin position="9"/>
        <end position="435"/>
    </location>
</feature>
<dbReference type="InterPro" id="IPR014031">
    <property type="entry name" value="Ketoacyl_synth_C"/>
</dbReference>
<dbReference type="PROSITE" id="PS52004">
    <property type="entry name" value="KS3_2"/>
    <property type="match status" value="1"/>
</dbReference>
<dbReference type="EMBL" id="FNGY01000035">
    <property type="protein sequence ID" value="SDO83023.1"/>
    <property type="molecule type" value="Genomic_DNA"/>
</dbReference>
<dbReference type="Gene3D" id="3.40.366.10">
    <property type="entry name" value="Malonyl-Coenzyme A Acyl Carrier Protein, domain 2"/>
    <property type="match status" value="1"/>
</dbReference>
<dbReference type="InterPro" id="IPR050091">
    <property type="entry name" value="PKS_NRPS_Biosynth_Enz"/>
</dbReference>
<dbReference type="GO" id="GO:0004315">
    <property type="term" value="F:3-oxoacyl-[acyl-carrier-protein] synthase activity"/>
    <property type="evidence" value="ECO:0007669"/>
    <property type="project" value="InterPro"/>
</dbReference>
<dbReference type="Pfam" id="PF02801">
    <property type="entry name" value="Ketoacyl-synt_C"/>
    <property type="match status" value="1"/>
</dbReference>
<dbReference type="Gene3D" id="3.40.47.10">
    <property type="match status" value="1"/>
</dbReference>
<dbReference type="SUPFAM" id="SSF52151">
    <property type="entry name" value="FabD/lysophospholipase-like"/>
    <property type="match status" value="1"/>
</dbReference>
<proteinExistence type="predicted"/>
<feature type="non-terminal residue" evidence="5">
    <location>
        <position position="571"/>
    </location>
</feature>
<dbReference type="PANTHER" id="PTHR43775">
    <property type="entry name" value="FATTY ACID SYNTHASE"/>
    <property type="match status" value="1"/>
</dbReference>
<dbReference type="AlphaFoldDB" id="A0A1H0MRF9"/>
<dbReference type="PROSITE" id="PS00606">
    <property type="entry name" value="KS3_1"/>
    <property type="match status" value="1"/>
</dbReference>
<evidence type="ECO:0000256" key="3">
    <source>
        <dbReference type="ARBA" id="ARBA00022679"/>
    </source>
</evidence>
<accession>A0A1H0MRF9</accession>
<evidence type="ECO:0000256" key="2">
    <source>
        <dbReference type="ARBA" id="ARBA00022553"/>
    </source>
</evidence>
<dbReference type="Gene3D" id="1.10.1240.100">
    <property type="match status" value="1"/>
</dbReference>
<protein>
    <submittedName>
        <fullName evidence="5">Ketoacyl-synthetase C-terminal extension</fullName>
    </submittedName>
</protein>